<feature type="compositionally biased region" description="Basic residues" evidence="1">
    <location>
        <begin position="262"/>
        <end position="274"/>
    </location>
</feature>
<feature type="region of interest" description="Disordered" evidence="1">
    <location>
        <begin position="256"/>
        <end position="281"/>
    </location>
</feature>
<comment type="caution">
    <text evidence="2">The sequence shown here is derived from an EMBL/GenBank/DDBJ whole genome shotgun (WGS) entry which is preliminary data.</text>
</comment>
<dbReference type="EMBL" id="CAJNJA010007932">
    <property type="protein sequence ID" value="CAE7230801.1"/>
    <property type="molecule type" value="Genomic_DNA"/>
</dbReference>
<dbReference type="AlphaFoldDB" id="A0A812KJG3"/>
<feature type="compositionally biased region" description="Basic and acidic residues" evidence="1">
    <location>
        <begin position="664"/>
        <end position="692"/>
    </location>
</feature>
<accession>A0A812KJG3</accession>
<feature type="compositionally biased region" description="Basic and acidic residues" evidence="1">
    <location>
        <begin position="628"/>
        <end position="645"/>
    </location>
</feature>
<feature type="region of interest" description="Disordered" evidence="1">
    <location>
        <begin position="628"/>
        <end position="701"/>
    </location>
</feature>
<feature type="compositionally biased region" description="Acidic residues" evidence="1">
    <location>
        <begin position="26"/>
        <end position="40"/>
    </location>
</feature>
<evidence type="ECO:0000313" key="3">
    <source>
        <dbReference type="Proteomes" id="UP000601435"/>
    </source>
</evidence>
<dbReference type="OrthoDB" id="437220at2759"/>
<feature type="compositionally biased region" description="Polar residues" evidence="1">
    <location>
        <begin position="805"/>
        <end position="815"/>
    </location>
</feature>
<keyword evidence="3" id="KW-1185">Reference proteome</keyword>
<evidence type="ECO:0000313" key="2">
    <source>
        <dbReference type="EMBL" id="CAE7230801.1"/>
    </source>
</evidence>
<sequence>PSAPSSPSSSSKKGRSSPTRRSSDATQEEPQAEAPGDDENLPDHPSMAPDDDDAFDPGVDAKSSWRRRKDKKRDDDEDESDDSAAMLADLEVWDRYEEGLQEVLPPEVLGWLLLRRANLPTSARLSIQAATGNSLLFTDIERAMRAMEDKLMVHDDARRQPQHQKRRSFWIEEDGEWSLFLTFEEDLQDVISSSEILHVGSKLPQDVYFHQDPDPFSGPVEAGFWHQDDDGAFSYWEMAEDGEYYTQVSKETEDAFSLSGKSRGKGKGKGKSKGKGFSSRPVTAPVLAATGEIYAQPGDPPFTGCFVCGAKDHSWRSCPKRSGSSKGGGKGKGARSFFSEGVFMIQSDEDKGVPEGEISLYPAVTLAGNPDGGLREPVIPASLENPDISSALVVTSHEIGGAFASSSGDQHQRGHAVIDSGATETVGSLPAIEDLMRFRFEVSGSPDSFTISDTPPRRFRFGNGAVGFSLSHVLIPQDLGDSRVDLGVYSLDVEKVPILIGICTLKALRTVLDCSQAVAVFAALDATVGVRLRRSASGHLLLDLSKNWLQDSFSILAPTAGILATAAEPPDQDKREDSIFVVEPDPVHFRAESNVDPCVQAPSEASNASSPHSDPFWVLRALLAGHGQRDREGLQQDDRGIHRQSDLPGQAALRIPSTPKSKAKSKESKPKEKAPELDWDRIEEGNPKDARLHGSPCHGTRQIKTRSNQHAMWQWCERCGVRLCYVPRVGKTGLHRAAGPLAADVQSITYEVSHTEDLAYNPRLKDQAIGLQAAENSALRQLGRIRAQKEKVIPKNALPMVKASSPPNGTKTSGPIPNGPAPSLPITAAEIVDVDKEVTAPADPEALPTNPGNKRHQSNPAEQLEYAQRTGGDGPRCERS</sequence>
<dbReference type="GO" id="GO:0004190">
    <property type="term" value="F:aspartic-type endopeptidase activity"/>
    <property type="evidence" value="ECO:0007669"/>
    <property type="project" value="InterPro"/>
</dbReference>
<feature type="region of interest" description="Disordered" evidence="1">
    <location>
        <begin position="799"/>
        <end position="880"/>
    </location>
</feature>
<dbReference type="GO" id="GO:0006508">
    <property type="term" value="P:proteolysis"/>
    <property type="evidence" value="ECO:0007669"/>
    <property type="project" value="InterPro"/>
</dbReference>
<protein>
    <submittedName>
        <fullName evidence="2">TY5A protein</fullName>
    </submittedName>
</protein>
<feature type="region of interest" description="Disordered" evidence="1">
    <location>
        <begin position="1"/>
        <end position="83"/>
    </location>
</feature>
<proteinExistence type="predicted"/>
<gene>
    <name evidence="2" type="primary">TY5A</name>
    <name evidence="2" type="ORF">SNEC2469_LOCUS3552</name>
</gene>
<feature type="non-terminal residue" evidence="2">
    <location>
        <position position="880"/>
    </location>
</feature>
<name>A0A812KJG3_9DINO</name>
<organism evidence="2 3">
    <name type="scientific">Symbiodinium necroappetens</name>
    <dbReference type="NCBI Taxonomy" id="1628268"/>
    <lineage>
        <taxon>Eukaryota</taxon>
        <taxon>Sar</taxon>
        <taxon>Alveolata</taxon>
        <taxon>Dinophyceae</taxon>
        <taxon>Suessiales</taxon>
        <taxon>Symbiodiniaceae</taxon>
        <taxon>Symbiodinium</taxon>
    </lineage>
</organism>
<feature type="compositionally biased region" description="Low complexity" evidence="1">
    <location>
        <begin position="1"/>
        <end position="20"/>
    </location>
</feature>
<evidence type="ECO:0000256" key="1">
    <source>
        <dbReference type="SAM" id="MobiDB-lite"/>
    </source>
</evidence>
<dbReference type="InterPro" id="IPR001969">
    <property type="entry name" value="Aspartic_peptidase_AS"/>
</dbReference>
<reference evidence="2" key="1">
    <citation type="submission" date="2021-02" db="EMBL/GenBank/DDBJ databases">
        <authorList>
            <person name="Dougan E. K."/>
            <person name="Rhodes N."/>
            <person name="Thang M."/>
            <person name="Chan C."/>
        </authorList>
    </citation>
    <scope>NUCLEOTIDE SEQUENCE</scope>
</reference>
<dbReference type="PROSITE" id="PS00141">
    <property type="entry name" value="ASP_PROTEASE"/>
    <property type="match status" value="1"/>
</dbReference>
<dbReference type="Proteomes" id="UP000601435">
    <property type="component" value="Unassembled WGS sequence"/>
</dbReference>